<dbReference type="EMBL" id="VRMN01000007">
    <property type="protein sequence ID" value="KAA8493440.1"/>
    <property type="molecule type" value="Genomic_DNA"/>
</dbReference>
<accession>A0A5J4YR80</accession>
<dbReference type="AlphaFoldDB" id="A0A5J4YR80"/>
<organism evidence="1 2">
    <name type="scientific">Porphyridium purpureum</name>
    <name type="common">Red alga</name>
    <name type="synonym">Porphyridium cruentum</name>
    <dbReference type="NCBI Taxonomy" id="35688"/>
    <lineage>
        <taxon>Eukaryota</taxon>
        <taxon>Rhodophyta</taxon>
        <taxon>Bangiophyceae</taxon>
        <taxon>Porphyridiales</taxon>
        <taxon>Porphyridiaceae</taxon>
        <taxon>Porphyridium</taxon>
    </lineage>
</organism>
<protein>
    <submittedName>
        <fullName evidence="1">Uncharacterized protein</fullName>
    </submittedName>
</protein>
<evidence type="ECO:0000313" key="2">
    <source>
        <dbReference type="Proteomes" id="UP000324585"/>
    </source>
</evidence>
<proteinExistence type="predicted"/>
<keyword evidence="2" id="KW-1185">Reference proteome</keyword>
<comment type="caution">
    <text evidence="1">The sequence shown here is derived from an EMBL/GenBank/DDBJ whole genome shotgun (WGS) entry which is preliminary data.</text>
</comment>
<dbReference type="Proteomes" id="UP000324585">
    <property type="component" value="Unassembled WGS sequence"/>
</dbReference>
<dbReference type="OrthoDB" id="1678912at2759"/>
<gene>
    <name evidence="1" type="ORF">FVE85_8885</name>
</gene>
<evidence type="ECO:0000313" key="1">
    <source>
        <dbReference type="EMBL" id="KAA8493440.1"/>
    </source>
</evidence>
<reference evidence="2" key="1">
    <citation type="journal article" date="2019" name="Nat. Commun.">
        <title>Expansion of phycobilisome linker gene families in mesophilic red algae.</title>
        <authorList>
            <person name="Lee J."/>
            <person name="Kim D."/>
            <person name="Bhattacharya D."/>
            <person name="Yoon H.S."/>
        </authorList>
    </citation>
    <scope>NUCLEOTIDE SEQUENCE [LARGE SCALE GENOMIC DNA]</scope>
    <source>
        <strain evidence="2">CCMP 1328</strain>
    </source>
</reference>
<name>A0A5J4YR80_PORPP</name>
<sequence>MMSVLCVPSAGIGLCMSPPEAMKGDAVNRICTHCEQPCDFSAVRIEIATSDDEKRWGNGASSGAGAGIVLVPWNTASAWQYDGKGELAEYAHAAARGRPGRGGAAAVETPDALEAHLKSAFSAHTHVASRRKRQLRCHAFVSWIRGMHWWITAWACSKGILSVPFLERELSLATPMASCAYTSMTRLPQVEQPDRFFMAKYPSRGAVPQGGLPDQASAKGVVGRERRPVLIATARSGKTNVREWPMEAQFKTQ</sequence>